<sequence>MSFISLFILLALLAMMVYIVGGEVVGAVRGTRYVLNYLFRQPINRYLIIRNLNPEYKKILEGAFLYYHTLNVKNKRLFEKRVQKFIDSKNFYPAGELLQVEPEMKVLIAASAIQLTFGLPGVYFAHFKDIYVYPDFYFSEGMQQFNAGEVHKAGRILLSWKDFVEGYVHHDNGRNLGLHEMAHALRLENMIKNEEYSYFDWEDIQIFNHYTVEESNKINQGLESIFRPYAAVHYQEFFAVLIEVFFEQPKKLKEYHPNLYLVTSRLLRQDPMRPNERVA</sequence>
<accession>A0ABT3CU55</accession>
<dbReference type="RefSeq" id="WP_264137881.1">
    <property type="nucleotide sequence ID" value="NZ_JAOYOD010000001.1"/>
</dbReference>
<reference evidence="1 2" key="1">
    <citation type="submission" date="2022-10" db="EMBL/GenBank/DDBJ databases">
        <title>Comparative genomics and taxonomic characterization of three novel marine species of genus Reichenbachiella exhibiting antioxidant and polysaccharide degradation activities.</title>
        <authorList>
            <person name="Muhammad N."/>
            <person name="Lee Y.-J."/>
            <person name="Ko J."/>
            <person name="Kim S.-G."/>
        </authorList>
    </citation>
    <scope>NUCLEOTIDE SEQUENCE [LARGE SCALE GENOMIC DNA]</scope>
    <source>
        <strain evidence="1 2">ABR2-5</strain>
    </source>
</reference>
<name>A0ABT3CU55_9BACT</name>
<dbReference type="Pfam" id="PF06167">
    <property type="entry name" value="Peptidase_M90"/>
    <property type="match status" value="1"/>
</dbReference>
<proteinExistence type="predicted"/>
<dbReference type="PANTHER" id="PTHR30164">
    <property type="entry name" value="MTFA PEPTIDASE"/>
    <property type="match status" value="1"/>
</dbReference>
<dbReference type="EMBL" id="JAOYOD010000001">
    <property type="protein sequence ID" value="MCV9387054.1"/>
    <property type="molecule type" value="Genomic_DNA"/>
</dbReference>
<dbReference type="InterPro" id="IPR024079">
    <property type="entry name" value="MetalloPept_cat_dom_sf"/>
</dbReference>
<dbReference type="InterPro" id="IPR042252">
    <property type="entry name" value="MtfA_N"/>
</dbReference>
<dbReference type="PANTHER" id="PTHR30164:SF2">
    <property type="entry name" value="PROTEIN MTFA"/>
    <property type="match status" value="1"/>
</dbReference>
<dbReference type="Gene3D" id="3.40.390.10">
    <property type="entry name" value="Collagenase (Catalytic Domain)"/>
    <property type="match status" value="1"/>
</dbReference>
<dbReference type="Gene3D" id="1.10.472.150">
    <property type="entry name" value="Glucose-regulated metallo-peptidase M90, N-terminal domain"/>
    <property type="match status" value="1"/>
</dbReference>
<organism evidence="1 2">
    <name type="scientific">Reichenbachiella ulvae</name>
    <dbReference type="NCBI Taxonomy" id="2980104"/>
    <lineage>
        <taxon>Bacteria</taxon>
        <taxon>Pseudomonadati</taxon>
        <taxon>Bacteroidota</taxon>
        <taxon>Cytophagia</taxon>
        <taxon>Cytophagales</taxon>
        <taxon>Reichenbachiellaceae</taxon>
        <taxon>Reichenbachiella</taxon>
    </lineage>
</organism>
<comment type="caution">
    <text evidence="1">The sequence shown here is derived from an EMBL/GenBank/DDBJ whole genome shotgun (WGS) entry which is preliminary data.</text>
</comment>
<dbReference type="Proteomes" id="UP001300692">
    <property type="component" value="Unassembled WGS sequence"/>
</dbReference>
<protein>
    <submittedName>
        <fullName evidence="1">Zinc-dependent peptidase</fullName>
    </submittedName>
</protein>
<evidence type="ECO:0000313" key="2">
    <source>
        <dbReference type="Proteomes" id="UP001300692"/>
    </source>
</evidence>
<keyword evidence="2" id="KW-1185">Reference proteome</keyword>
<dbReference type="InterPro" id="IPR010384">
    <property type="entry name" value="MtfA_fam"/>
</dbReference>
<evidence type="ECO:0000313" key="1">
    <source>
        <dbReference type="EMBL" id="MCV9387054.1"/>
    </source>
</evidence>
<gene>
    <name evidence="1" type="ORF">N7U62_10290</name>
</gene>
<dbReference type="CDD" id="cd20170">
    <property type="entry name" value="Peptidase_M90-like"/>
    <property type="match status" value="1"/>
</dbReference>
<dbReference type="SUPFAM" id="SSF55486">
    <property type="entry name" value="Metalloproteases ('zincins'), catalytic domain"/>
    <property type="match status" value="1"/>
</dbReference>